<sequence length="353" mass="38489">MRGPKPTTNRARSLRRVENNAESRFWHHVRNRQLGGLKFVRQLPIGPYFADFACREIRLVVEIDGSQHVGNLYDDVRNRYLNEHGWSVARFWQADVMREVRPVLETIAAISDGRIKGIVKSPEFSYFPAMERSPSPQPSPRLRGEGDSFMRRAIALARPGTTWPNPAVGCVIVKDGAVIGEGFTGSGGRPHAEEMALEQAGDAATGTTAYVTLEPCGQRSGGGLSCSEKLVAAGVVKVIFACPDPSPFASHTGVRRLQNAGVEVEAGLLNDEAFHLIAGFVHFLETGRPRIAESHNGIGFDGEYEPDPCISYEEGLAALGLKGYRSLFVRPGTEVAKALHELGYLSVDSAFKS</sequence>
<dbReference type="Gene3D" id="3.40.140.10">
    <property type="entry name" value="Cytidine Deaminase, domain 2"/>
    <property type="match status" value="1"/>
</dbReference>
<comment type="caution">
    <text evidence="2">The sequence shown here is derived from an EMBL/GenBank/DDBJ whole genome shotgun (WGS) entry which is preliminary data.</text>
</comment>
<dbReference type="Gene3D" id="3.40.960.10">
    <property type="entry name" value="VSR Endonuclease"/>
    <property type="match status" value="1"/>
</dbReference>
<dbReference type="PROSITE" id="PS51747">
    <property type="entry name" value="CYT_DCMP_DEAMINASES_2"/>
    <property type="match status" value="1"/>
</dbReference>
<dbReference type="EMBL" id="JAQQKV010000001">
    <property type="protein sequence ID" value="MDC7675830.1"/>
    <property type="molecule type" value="Genomic_DNA"/>
</dbReference>
<dbReference type="CDD" id="cd01284">
    <property type="entry name" value="Riboflavin_deaminase-reductase"/>
    <property type="match status" value="1"/>
</dbReference>
<protein>
    <submittedName>
        <fullName evidence="2">DUF559 domain-containing protein</fullName>
    </submittedName>
</protein>
<dbReference type="Pfam" id="PF04480">
    <property type="entry name" value="DUF559"/>
    <property type="match status" value="1"/>
</dbReference>
<dbReference type="InterPro" id="IPR002125">
    <property type="entry name" value="CMP_dCMP_dom"/>
</dbReference>
<feature type="domain" description="CMP/dCMP-type deaminase" evidence="1">
    <location>
        <begin position="144"/>
        <end position="265"/>
    </location>
</feature>
<dbReference type="CDD" id="cd01038">
    <property type="entry name" value="Endonuclease_DUF559"/>
    <property type="match status" value="1"/>
</dbReference>
<dbReference type="InterPro" id="IPR047216">
    <property type="entry name" value="Endonuclease_DUF559_bact"/>
</dbReference>
<dbReference type="PANTHER" id="PTHR38590:SF1">
    <property type="entry name" value="BLL0828 PROTEIN"/>
    <property type="match status" value="1"/>
</dbReference>
<dbReference type="InterPro" id="IPR011335">
    <property type="entry name" value="Restrct_endonuc-II-like"/>
</dbReference>
<accession>A0ABT5HHV8</accession>
<reference evidence="2 3" key="1">
    <citation type="submission" date="2023-01" db="EMBL/GenBank/DDBJ databases">
        <title>Novel species of the genus Asticcacaulis isolated from rivers.</title>
        <authorList>
            <person name="Lu H."/>
        </authorList>
    </citation>
    <scope>NUCLEOTIDE SEQUENCE [LARGE SCALE GENOMIC DNA]</scope>
    <source>
        <strain evidence="2 3">LKC15W</strain>
    </source>
</reference>
<organism evidence="2 3">
    <name type="scientific">Asticcacaulis machinosus</name>
    <dbReference type="NCBI Taxonomy" id="2984211"/>
    <lineage>
        <taxon>Bacteria</taxon>
        <taxon>Pseudomonadati</taxon>
        <taxon>Pseudomonadota</taxon>
        <taxon>Alphaproteobacteria</taxon>
        <taxon>Caulobacterales</taxon>
        <taxon>Caulobacteraceae</taxon>
        <taxon>Asticcacaulis</taxon>
    </lineage>
</organism>
<dbReference type="Proteomes" id="UP001218579">
    <property type="component" value="Unassembled WGS sequence"/>
</dbReference>
<proteinExistence type="predicted"/>
<dbReference type="InterPro" id="IPR016193">
    <property type="entry name" value="Cytidine_deaminase-like"/>
</dbReference>
<evidence type="ECO:0000313" key="2">
    <source>
        <dbReference type="EMBL" id="MDC7675830.1"/>
    </source>
</evidence>
<evidence type="ECO:0000313" key="3">
    <source>
        <dbReference type="Proteomes" id="UP001218579"/>
    </source>
</evidence>
<dbReference type="InterPro" id="IPR007569">
    <property type="entry name" value="DUF559"/>
</dbReference>
<dbReference type="Pfam" id="PF00383">
    <property type="entry name" value="dCMP_cyt_deam_1"/>
    <property type="match status" value="1"/>
</dbReference>
<dbReference type="RefSeq" id="WP_272744149.1">
    <property type="nucleotide sequence ID" value="NZ_JAQQKV010000001.1"/>
</dbReference>
<evidence type="ECO:0000259" key="1">
    <source>
        <dbReference type="PROSITE" id="PS51747"/>
    </source>
</evidence>
<keyword evidence="3" id="KW-1185">Reference proteome</keyword>
<name>A0ABT5HHV8_9CAUL</name>
<dbReference type="SUPFAM" id="SSF53927">
    <property type="entry name" value="Cytidine deaminase-like"/>
    <property type="match status" value="1"/>
</dbReference>
<dbReference type="SUPFAM" id="SSF52980">
    <property type="entry name" value="Restriction endonuclease-like"/>
    <property type="match status" value="1"/>
</dbReference>
<dbReference type="PANTHER" id="PTHR38590">
    <property type="entry name" value="BLL0828 PROTEIN"/>
    <property type="match status" value="1"/>
</dbReference>
<gene>
    <name evidence="2" type="ORF">PQU98_06800</name>
</gene>